<reference evidence="1 2" key="1">
    <citation type="journal article" date="2013" name="J. Virol.">
        <title>Insights into head-tailed viruses infecting extremely halophilic archaea.</title>
        <authorList>
            <person name="Pietila M.K."/>
            <person name="Laurinmaki P."/>
            <person name="Russell D.A."/>
            <person name="Ko C.C."/>
            <person name="Jacobs-Sera D."/>
            <person name="Butcher S.J."/>
            <person name="Bamford D.H."/>
            <person name="Hendrix R.W."/>
        </authorList>
    </citation>
    <scope>NUCLEOTIDE SEQUENCE [LARGE SCALE GENOMIC DNA]</scope>
</reference>
<evidence type="ECO:0000313" key="1">
    <source>
        <dbReference type="EMBL" id="AGC34310.1"/>
    </source>
</evidence>
<dbReference type="HAMAP" id="MF_01408">
    <property type="entry name" value="ThyX"/>
    <property type="match status" value="1"/>
</dbReference>
<organism evidence="1 2">
    <name type="scientific">Halorubrum sodomense tailed virus 2</name>
    <dbReference type="NCBI Taxonomy" id="1262527"/>
    <lineage>
        <taxon>Viruses</taxon>
        <taxon>Duplodnaviria</taxon>
        <taxon>Heunggongvirae</taxon>
        <taxon>Uroviricota</taxon>
        <taxon>Caudoviricetes</taxon>
        <taxon>Thumleimavirales</taxon>
        <taxon>Hafunaviridae</taxon>
        <taxon>Mincapvirus</taxon>
        <taxon>Mincapvirus eilatense</taxon>
        <taxon>Mincapvirus HSTV2</taxon>
    </lineage>
</organism>
<dbReference type="GO" id="GO:0004799">
    <property type="term" value="F:thymidylate synthase activity"/>
    <property type="evidence" value="ECO:0007669"/>
    <property type="project" value="TreeGrafter"/>
</dbReference>
<dbReference type="EMBL" id="KC117376">
    <property type="protein sequence ID" value="AGC34310.1"/>
    <property type="molecule type" value="Genomic_DNA"/>
</dbReference>
<dbReference type="KEGG" id="vg:14477179"/>
<accession>L7TK04</accession>
<dbReference type="Pfam" id="PF02511">
    <property type="entry name" value="Thy1"/>
    <property type="match status" value="1"/>
</dbReference>
<dbReference type="PANTHER" id="PTHR34934">
    <property type="entry name" value="FLAVIN-DEPENDENT THYMIDYLATE SYNTHASE"/>
    <property type="match status" value="1"/>
</dbReference>
<dbReference type="InterPro" id="IPR003669">
    <property type="entry name" value="Thymidylate_synthase_ThyX"/>
</dbReference>
<dbReference type="GO" id="GO:0070402">
    <property type="term" value="F:NADPH binding"/>
    <property type="evidence" value="ECO:0007669"/>
    <property type="project" value="TreeGrafter"/>
</dbReference>
<keyword evidence="2" id="KW-1185">Reference proteome</keyword>
<dbReference type="PROSITE" id="PS51331">
    <property type="entry name" value="THYX"/>
    <property type="match status" value="1"/>
</dbReference>
<dbReference type="NCBIfam" id="TIGR02170">
    <property type="entry name" value="thyX"/>
    <property type="match status" value="1"/>
</dbReference>
<name>L7TK04_9CAUD</name>
<proteinExistence type="inferred from homology"/>
<dbReference type="Gene3D" id="3.30.1360.170">
    <property type="match status" value="1"/>
</dbReference>
<protein>
    <submittedName>
        <fullName evidence="1">Thymidylate synthetase</fullName>
    </submittedName>
</protein>
<sequence length="259" mass="29664">MFGLWTDSRRISRTQLMEIELKTEYSTANPDDVAIMAARGDYMSESLVGKSVSDALQGAAEPKMKVWNEEDQKRDFINKLLRRGHFGPFEHVTAYFAVEGISRVLLAQATRHRVGISFDVQSMRYVEFDDASVVVPEAVRLIGLEHVIEDHMIDSLDRYDYLYDELKAHYLSEGFKESMAGKKAQQDARYVLPLGTKVNMTFSANARTLMHFFDLRNNTKAQPETQEFAEQVLDLCHEWSPLTFEGYEAHLNNNSLRAP</sequence>
<evidence type="ECO:0000313" key="2">
    <source>
        <dbReference type="Proteomes" id="UP000011138"/>
    </source>
</evidence>
<dbReference type="GO" id="GO:0050660">
    <property type="term" value="F:flavin adenine dinucleotide binding"/>
    <property type="evidence" value="ECO:0007669"/>
    <property type="project" value="InterPro"/>
</dbReference>
<dbReference type="PANTHER" id="PTHR34934:SF1">
    <property type="entry name" value="FLAVIN-DEPENDENT THYMIDYLATE SYNTHASE"/>
    <property type="match status" value="1"/>
</dbReference>
<dbReference type="GO" id="GO:0050797">
    <property type="term" value="F:thymidylate synthase (FAD) activity"/>
    <property type="evidence" value="ECO:0007669"/>
    <property type="project" value="InterPro"/>
</dbReference>
<dbReference type="GO" id="GO:0006231">
    <property type="term" value="P:dTMP biosynthetic process"/>
    <property type="evidence" value="ECO:0007669"/>
    <property type="project" value="InterPro"/>
</dbReference>
<dbReference type="OrthoDB" id="8223at10239"/>
<dbReference type="SUPFAM" id="SSF69796">
    <property type="entry name" value="Thymidylate synthase-complementing protein Thy1"/>
    <property type="match status" value="1"/>
</dbReference>
<dbReference type="RefSeq" id="YP_007379120.1">
    <property type="nucleotide sequence ID" value="NC_020159.1"/>
</dbReference>
<dbReference type="CDD" id="cd20175">
    <property type="entry name" value="ThyX"/>
    <property type="match status" value="1"/>
</dbReference>
<dbReference type="GeneID" id="14477179"/>
<dbReference type="Proteomes" id="UP000011138">
    <property type="component" value="Segment"/>
</dbReference>
<dbReference type="InterPro" id="IPR036098">
    <property type="entry name" value="Thymidylate_synthase_ThyX_sf"/>
</dbReference>
<gene>
    <name evidence="1" type="primary">41</name>
    <name evidence="1" type="ORF">HSTV2_41</name>
</gene>